<dbReference type="Pfam" id="PF04816">
    <property type="entry name" value="TrmK"/>
    <property type="match status" value="1"/>
</dbReference>
<keyword evidence="1" id="KW-0808">Transferase</keyword>
<accession>A0A917WUL6</accession>
<sequence>MNNKVLSERLKTVAMYLPQNAYFADIGSDHAYLPCYICSVDPTATAIAGEINEGPFQSAKKHVQALNLENRVKVVKGDGLEVITNYDVRQIVIAGMGGGLIRSILDNGKDKLKNIERVIVQPNVDAHLVRKWFVQHHFELVAEQILKEDGHIYEILVADSVDETNVSLDEQKDILFGPYLLHEKNEAFIEKWQLEKINRIRIIGQMQKAKVVDYEKLEHFKQEVKLIEEVLRDARDDTSE</sequence>
<dbReference type="InterPro" id="IPR029063">
    <property type="entry name" value="SAM-dependent_MTases_sf"/>
</dbReference>
<reference evidence="1" key="1">
    <citation type="journal article" date="2014" name="Int. J. Syst. Evol. Microbiol.">
        <title>Complete genome sequence of Corynebacterium casei LMG S-19264T (=DSM 44701T), isolated from a smear-ripened cheese.</title>
        <authorList>
            <consortium name="US DOE Joint Genome Institute (JGI-PGF)"/>
            <person name="Walter F."/>
            <person name="Albersmeier A."/>
            <person name="Kalinowski J."/>
            <person name="Ruckert C."/>
        </authorList>
    </citation>
    <scope>NUCLEOTIDE SEQUENCE</scope>
    <source>
        <strain evidence="1">CGMCC 1.6333</strain>
    </source>
</reference>
<dbReference type="AlphaFoldDB" id="A0A917WUL6"/>
<dbReference type="InterPro" id="IPR006901">
    <property type="entry name" value="TrmK"/>
</dbReference>
<dbReference type="SUPFAM" id="SSF53335">
    <property type="entry name" value="S-adenosyl-L-methionine-dependent methyltransferases"/>
    <property type="match status" value="1"/>
</dbReference>
<dbReference type="PIRSF" id="PIRSF018637">
    <property type="entry name" value="TrmK"/>
    <property type="match status" value="1"/>
</dbReference>
<gene>
    <name evidence="1" type="ORF">GCM10011351_16890</name>
</gene>
<dbReference type="PANTHER" id="PTHR38451:SF1">
    <property type="entry name" value="TRNA (ADENINE(22)-N(1))-METHYLTRANSFERASE"/>
    <property type="match status" value="1"/>
</dbReference>
<organism evidence="1 2">
    <name type="scientific">Paraliobacillus quinghaiensis</name>
    <dbReference type="NCBI Taxonomy" id="470815"/>
    <lineage>
        <taxon>Bacteria</taxon>
        <taxon>Bacillati</taxon>
        <taxon>Bacillota</taxon>
        <taxon>Bacilli</taxon>
        <taxon>Bacillales</taxon>
        <taxon>Bacillaceae</taxon>
        <taxon>Paraliobacillus</taxon>
    </lineage>
</organism>
<dbReference type="Gene3D" id="1.10.287.1890">
    <property type="match status" value="1"/>
</dbReference>
<reference evidence="1" key="2">
    <citation type="submission" date="2020-09" db="EMBL/GenBank/DDBJ databases">
        <authorList>
            <person name="Sun Q."/>
            <person name="Zhou Y."/>
        </authorList>
    </citation>
    <scope>NUCLEOTIDE SEQUENCE</scope>
    <source>
        <strain evidence="1">CGMCC 1.6333</strain>
    </source>
</reference>
<protein>
    <submittedName>
        <fullName evidence="1">SAM-dependent methyltransferase</fullName>
    </submittedName>
</protein>
<dbReference type="PANTHER" id="PTHR38451">
    <property type="entry name" value="TRNA (ADENINE(22)-N(1))-METHYLTRANSFERASE"/>
    <property type="match status" value="1"/>
</dbReference>
<dbReference type="Proteomes" id="UP000618460">
    <property type="component" value="Unassembled WGS sequence"/>
</dbReference>
<dbReference type="Gene3D" id="3.40.50.150">
    <property type="entry name" value="Vaccinia Virus protein VP39"/>
    <property type="match status" value="1"/>
</dbReference>
<dbReference type="GO" id="GO:0032259">
    <property type="term" value="P:methylation"/>
    <property type="evidence" value="ECO:0007669"/>
    <property type="project" value="UniProtKB-KW"/>
</dbReference>
<dbReference type="RefSeq" id="WP_117154388.1">
    <property type="nucleotide sequence ID" value="NZ_BMLG01000007.1"/>
</dbReference>
<evidence type="ECO:0000313" key="1">
    <source>
        <dbReference type="EMBL" id="GGM31391.1"/>
    </source>
</evidence>
<comment type="caution">
    <text evidence="1">The sequence shown here is derived from an EMBL/GenBank/DDBJ whole genome shotgun (WGS) entry which is preliminary data.</text>
</comment>
<name>A0A917WUL6_9BACI</name>
<evidence type="ECO:0000313" key="2">
    <source>
        <dbReference type="Proteomes" id="UP000618460"/>
    </source>
</evidence>
<proteinExistence type="predicted"/>
<dbReference type="GO" id="GO:0160105">
    <property type="term" value="F:tRNA (adenine(22)-N1)-methyltransferase activity"/>
    <property type="evidence" value="ECO:0007669"/>
    <property type="project" value="InterPro"/>
</dbReference>
<keyword evidence="1" id="KW-0489">Methyltransferase</keyword>
<dbReference type="OrthoDB" id="5881184at2"/>
<dbReference type="EMBL" id="BMLG01000007">
    <property type="protein sequence ID" value="GGM31391.1"/>
    <property type="molecule type" value="Genomic_DNA"/>
</dbReference>
<keyword evidence="2" id="KW-1185">Reference proteome</keyword>